<dbReference type="HAMAP" id="MF_00160">
    <property type="entry name" value="SerC_aminotrans_5"/>
    <property type="match status" value="1"/>
</dbReference>
<dbReference type="GO" id="GO:0030170">
    <property type="term" value="F:pyridoxal phosphate binding"/>
    <property type="evidence" value="ECO:0007669"/>
    <property type="project" value="TreeGrafter"/>
</dbReference>
<dbReference type="InterPro" id="IPR015421">
    <property type="entry name" value="PyrdxlP-dep_Trfase_major"/>
</dbReference>
<keyword evidence="7 13" id="KW-0808">Transferase</keyword>
<evidence type="ECO:0000256" key="5">
    <source>
        <dbReference type="ARBA" id="ARBA00022576"/>
    </source>
</evidence>
<dbReference type="STRING" id="1160509.A0A3N4II91"/>
<dbReference type="OrthoDB" id="1703350at2759"/>
<proteinExistence type="inferred from homology"/>
<dbReference type="SUPFAM" id="SSF53383">
    <property type="entry name" value="PLP-dependent transferases"/>
    <property type="match status" value="1"/>
</dbReference>
<dbReference type="PIRSF" id="PIRSF000525">
    <property type="entry name" value="SerC"/>
    <property type="match status" value="1"/>
</dbReference>
<dbReference type="InterPro" id="IPR000192">
    <property type="entry name" value="Aminotrans_V_dom"/>
</dbReference>
<accession>A0A3N4II91</accession>
<keyword evidence="8" id="KW-0663">Pyridoxal phosphate</keyword>
<dbReference type="NCBIfam" id="NF003764">
    <property type="entry name" value="PRK05355.1"/>
    <property type="match status" value="1"/>
</dbReference>
<dbReference type="EMBL" id="ML119654">
    <property type="protein sequence ID" value="RPA85346.1"/>
    <property type="molecule type" value="Genomic_DNA"/>
</dbReference>
<organism evidence="13 14">
    <name type="scientific">Ascobolus immersus RN42</name>
    <dbReference type="NCBI Taxonomy" id="1160509"/>
    <lineage>
        <taxon>Eukaryota</taxon>
        <taxon>Fungi</taxon>
        <taxon>Dikarya</taxon>
        <taxon>Ascomycota</taxon>
        <taxon>Pezizomycotina</taxon>
        <taxon>Pezizomycetes</taxon>
        <taxon>Pezizales</taxon>
        <taxon>Ascobolaceae</taxon>
        <taxon>Ascobolus</taxon>
    </lineage>
</organism>
<evidence type="ECO:0000256" key="4">
    <source>
        <dbReference type="ARBA" id="ARBA00013030"/>
    </source>
</evidence>
<dbReference type="FunFam" id="3.40.640.10:FF:000010">
    <property type="entry name" value="Phosphoserine aminotransferase"/>
    <property type="match status" value="1"/>
</dbReference>
<reference evidence="13 14" key="1">
    <citation type="journal article" date="2018" name="Nat. Ecol. Evol.">
        <title>Pezizomycetes genomes reveal the molecular basis of ectomycorrhizal truffle lifestyle.</title>
        <authorList>
            <person name="Murat C."/>
            <person name="Payen T."/>
            <person name="Noel B."/>
            <person name="Kuo A."/>
            <person name="Morin E."/>
            <person name="Chen J."/>
            <person name="Kohler A."/>
            <person name="Krizsan K."/>
            <person name="Balestrini R."/>
            <person name="Da Silva C."/>
            <person name="Montanini B."/>
            <person name="Hainaut M."/>
            <person name="Levati E."/>
            <person name="Barry K.W."/>
            <person name="Belfiori B."/>
            <person name="Cichocki N."/>
            <person name="Clum A."/>
            <person name="Dockter R.B."/>
            <person name="Fauchery L."/>
            <person name="Guy J."/>
            <person name="Iotti M."/>
            <person name="Le Tacon F."/>
            <person name="Lindquist E.A."/>
            <person name="Lipzen A."/>
            <person name="Malagnac F."/>
            <person name="Mello A."/>
            <person name="Molinier V."/>
            <person name="Miyauchi S."/>
            <person name="Poulain J."/>
            <person name="Riccioni C."/>
            <person name="Rubini A."/>
            <person name="Sitrit Y."/>
            <person name="Splivallo R."/>
            <person name="Traeger S."/>
            <person name="Wang M."/>
            <person name="Zifcakova L."/>
            <person name="Wipf D."/>
            <person name="Zambonelli A."/>
            <person name="Paolocci F."/>
            <person name="Nowrousian M."/>
            <person name="Ottonello S."/>
            <person name="Baldrian P."/>
            <person name="Spatafora J.W."/>
            <person name="Henrissat B."/>
            <person name="Nagy L.G."/>
            <person name="Aury J.M."/>
            <person name="Wincker P."/>
            <person name="Grigoriev I.V."/>
            <person name="Bonfante P."/>
            <person name="Martin F.M."/>
        </authorList>
    </citation>
    <scope>NUCLEOTIDE SEQUENCE [LARGE SCALE GENOMIC DNA]</scope>
    <source>
        <strain evidence="13 14">RN42</strain>
    </source>
</reference>
<evidence type="ECO:0000256" key="2">
    <source>
        <dbReference type="ARBA" id="ARBA00005099"/>
    </source>
</evidence>
<dbReference type="EC" id="2.6.1.52" evidence="4"/>
<dbReference type="Gene3D" id="3.90.1150.10">
    <property type="entry name" value="Aspartate Aminotransferase, domain 1"/>
    <property type="match status" value="1"/>
</dbReference>
<comment type="catalytic activity">
    <reaction evidence="10">
        <text>4-(phosphooxy)-L-threonine + 2-oxoglutarate = (R)-3-hydroxy-2-oxo-4-phosphooxybutanoate + L-glutamate</text>
        <dbReference type="Rhea" id="RHEA:16573"/>
        <dbReference type="ChEBI" id="CHEBI:16810"/>
        <dbReference type="ChEBI" id="CHEBI:29985"/>
        <dbReference type="ChEBI" id="CHEBI:58452"/>
        <dbReference type="ChEBI" id="CHEBI:58538"/>
        <dbReference type="EC" id="2.6.1.52"/>
    </reaction>
</comment>
<evidence type="ECO:0000256" key="8">
    <source>
        <dbReference type="ARBA" id="ARBA00022898"/>
    </source>
</evidence>
<comment type="catalytic activity">
    <reaction evidence="11">
        <text>O-phospho-L-serine + 2-oxoglutarate = 3-phosphooxypyruvate + L-glutamate</text>
        <dbReference type="Rhea" id="RHEA:14329"/>
        <dbReference type="ChEBI" id="CHEBI:16810"/>
        <dbReference type="ChEBI" id="CHEBI:18110"/>
        <dbReference type="ChEBI" id="CHEBI:29985"/>
        <dbReference type="ChEBI" id="CHEBI:57524"/>
        <dbReference type="EC" id="2.6.1.52"/>
    </reaction>
</comment>
<comment type="cofactor">
    <cofactor evidence="1">
        <name>pyridoxal 5'-phosphate</name>
        <dbReference type="ChEBI" id="CHEBI:597326"/>
    </cofactor>
</comment>
<feature type="domain" description="Aminotransferase class V" evidence="12">
    <location>
        <begin position="177"/>
        <end position="394"/>
    </location>
</feature>
<evidence type="ECO:0000256" key="11">
    <source>
        <dbReference type="ARBA" id="ARBA00049007"/>
    </source>
</evidence>
<evidence type="ECO:0000256" key="7">
    <source>
        <dbReference type="ARBA" id="ARBA00022679"/>
    </source>
</evidence>
<dbReference type="InterPro" id="IPR015422">
    <property type="entry name" value="PyrdxlP-dep_Trfase_small"/>
</dbReference>
<dbReference type="PANTHER" id="PTHR43247:SF1">
    <property type="entry name" value="PHOSPHOSERINE AMINOTRANSFERASE"/>
    <property type="match status" value="1"/>
</dbReference>
<keyword evidence="6" id="KW-0028">Amino-acid biosynthesis</keyword>
<dbReference type="InterPro" id="IPR022278">
    <property type="entry name" value="Pser_aminoTfrase"/>
</dbReference>
<dbReference type="Proteomes" id="UP000275078">
    <property type="component" value="Unassembled WGS sequence"/>
</dbReference>
<evidence type="ECO:0000256" key="3">
    <source>
        <dbReference type="ARBA" id="ARBA00006904"/>
    </source>
</evidence>
<keyword evidence="9" id="KW-0718">Serine biosynthesis</keyword>
<dbReference type="GO" id="GO:0004648">
    <property type="term" value="F:O-phospho-L-serine:2-oxoglutarate aminotransferase activity"/>
    <property type="evidence" value="ECO:0007669"/>
    <property type="project" value="UniProtKB-EC"/>
</dbReference>
<dbReference type="GO" id="GO:0006564">
    <property type="term" value="P:L-serine biosynthetic process"/>
    <property type="evidence" value="ECO:0007669"/>
    <property type="project" value="UniProtKB-KW"/>
</dbReference>
<dbReference type="Pfam" id="PF00266">
    <property type="entry name" value="Aminotran_5"/>
    <property type="match status" value="2"/>
</dbReference>
<comment type="similarity">
    <text evidence="3">Belongs to the class-V pyridoxal-phosphate-dependent aminotransferase family. SerC subfamily.</text>
</comment>
<evidence type="ECO:0000256" key="1">
    <source>
        <dbReference type="ARBA" id="ARBA00001933"/>
    </source>
</evidence>
<feature type="domain" description="Aminotransferase class V" evidence="12">
    <location>
        <begin position="9"/>
        <end position="95"/>
    </location>
</feature>
<name>A0A3N4II91_ASCIM</name>
<dbReference type="PANTHER" id="PTHR43247">
    <property type="entry name" value="PHOSPHOSERINE AMINOTRANSFERASE"/>
    <property type="match status" value="1"/>
</dbReference>
<evidence type="ECO:0000313" key="14">
    <source>
        <dbReference type="Proteomes" id="UP000275078"/>
    </source>
</evidence>
<dbReference type="UniPathway" id="UPA00135">
    <property type="reaction ID" value="UER00197"/>
</dbReference>
<keyword evidence="5 13" id="KW-0032">Aminotransferase</keyword>
<comment type="pathway">
    <text evidence="2">Amino-acid biosynthesis; L-serine biosynthesis; L-serine from 3-phospho-D-glycerate: step 2/3.</text>
</comment>
<dbReference type="FunFam" id="3.90.1150.10:FF:000006">
    <property type="entry name" value="Phosphoserine aminotransferase"/>
    <property type="match status" value="1"/>
</dbReference>
<protein>
    <recommendedName>
        <fullName evidence="4">phosphoserine transaminase</fullName>
        <ecNumber evidence="4">2.6.1.52</ecNumber>
    </recommendedName>
</protein>
<dbReference type="InterPro" id="IPR015424">
    <property type="entry name" value="PyrdxlP-dep_Trfase"/>
</dbReference>
<sequence>MPTRPEIAYFGAGPASLPTAVLEEAAASLLNHLNTGLGIAEHSHRSALANDVLRDTTNRLKELLEVPEGYSVIFMQGGGTTQFSAVPYNLFSHFAKRVLTEENNDIEKTKARLQKAKAEYVLTGGWSSKACTEAKRLVGEEKVQVIANAKDVNGGKWGDIPAAESWNLVKEGEGESVYTYYCDNETVDGVEFTGVPQVPEGRYVVADMSSNILSRKVDVSKFALIYAGAQKNVGTAGLTILIIRDDILQTQCNDTELRSLGLPLPPIMLHYPTLTANNSLYNTLPIFEVYICGLVMKKLLETGGLGAMQASADRKASKIYALLDKYENLFKVVPKKAVRSRMNICFRIEGEGLEGKFVKGGEERGLLGLKGHRSVGGIRISNYNSITEEQVDKLTAYIEEFAKSATA</sequence>
<evidence type="ECO:0000259" key="12">
    <source>
        <dbReference type="Pfam" id="PF00266"/>
    </source>
</evidence>
<evidence type="ECO:0000256" key="6">
    <source>
        <dbReference type="ARBA" id="ARBA00022605"/>
    </source>
</evidence>
<dbReference type="Gene3D" id="3.40.640.10">
    <property type="entry name" value="Type I PLP-dependent aspartate aminotransferase-like (Major domain)"/>
    <property type="match status" value="1"/>
</dbReference>
<dbReference type="AlphaFoldDB" id="A0A3N4II91"/>
<evidence type="ECO:0000313" key="13">
    <source>
        <dbReference type="EMBL" id="RPA85346.1"/>
    </source>
</evidence>
<keyword evidence="14" id="KW-1185">Reference proteome</keyword>
<evidence type="ECO:0000256" key="10">
    <source>
        <dbReference type="ARBA" id="ARBA00047630"/>
    </source>
</evidence>
<evidence type="ECO:0000256" key="9">
    <source>
        <dbReference type="ARBA" id="ARBA00023299"/>
    </source>
</evidence>
<gene>
    <name evidence="13" type="ORF">BJ508DRAFT_317336</name>
</gene>
<dbReference type="GO" id="GO:0005737">
    <property type="term" value="C:cytoplasm"/>
    <property type="evidence" value="ECO:0007669"/>
    <property type="project" value="TreeGrafter"/>
</dbReference>